<feature type="transmembrane region" description="Helical" evidence="1">
    <location>
        <begin position="137"/>
        <end position="157"/>
    </location>
</feature>
<keyword evidence="1" id="KW-0472">Membrane</keyword>
<keyword evidence="1" id="KW-1133">Transmembrane helix</keyword>
<dbReference type="PANTHER" id="PTHR34287">
    <property type="entry name" value="OS06G0551500 PROTEIN-RELATED"/>
    <property type="match status" value="1"/>
</dbReference>
<keyword evidence="3" id="KW-1185">Reference proteome</keyword>
<evidence type="ECO:0000313" key="3">
    <source>
        <dbReference type="Proteomes" id="UP000685013"/>
    </source>
</evidence>
<sequence>MPISTESSTPSSSCFIECANPTIPSVQLVSKSVSDRLLGKFFHASQFDFDYEQSSLWSPPIPRRVFLDSPLDVCSGYEVLSKLEKAKTAWRKFVICFRRPFNLRQAQYSSLEADMPNRKTKGNFRALQLSVEVRPEYLPLLLLLFLIIILLLSVVSLD</sequence>
<dbReference type="AlphaFoldDB" id="A0AAV6NPF6"/>
<dbReference type="PANTHER" id="PTHR34287:SF12">
    <property type="match status" value="1"/>
</dbReference>
<protein>
    <submittedName>
        <fullName evidence="2">Uncharacterized protein</fullName>
    </submittedName>
</protein>
<name>A0AAV6NPF6_9ROSI</name>
<dbReference type="Proteomes" id="UP000685013">
    <property type="component" value="Chromosome 4"/>
</dbReference>
<feature type="non-terminal residue" evidence="2">
    <location>
        <position position="1"/>
    </location>
</feature>
<gene>
    <name evidence="2" type="ORF">SDJN03_05734</name>
</gene>
<proteinExistence type="predicted"/>
<reference evidence="2 3" key="1">
    <citation type="journal article" date="2021" name="Hortic Res">
        <title>The domestication of Cucurbita argyrosperma as revealed by the genome of its wild relative.</title>
        <authorList>
            <person name="Barrera-Redondo J."/>
            <person name="Sanchez-de la Vega G."/>
            <person name="Aguirre-Liguori J.A."/>
            <person name="Castellanos-Morales G."/>
            <person name="Gutierrez-Guerrero Y.T."/>
            <person name="Aguirre-Dugua X."/>
            <person name="Aguirre-Planter E."/>
            <person name="Tenaillon M.I."/>
            <person name="Lira-Saade R."/>
            <person name="Eguiarte L.E."/>
        </authorList>
    </citation>
    <scope>NUCLEOTIDE SEQUENCE [LARGE SCALE GENOMIC DNA]</scope>
    <source>
        <strain evidence="2">JBR-2021</strain>
    </source>
</reference>
<keyword evidence="1" id="KW-0812">Transmembrane</keyword>
<comment type="caution">
    <text evidence="2">The sequence shown here is derived from an EMBL/GenBank/DDBJ whole genome shotgun (WGS) entry which is preliminary data.</text>
</comment>
<dbReference type="EMBL" id="JAGKQH010000004">
    <property type="protein sequence ID" value="KAG6600501.1"/>
    <property type="molecule type" value="Genomic_DNA"/>
</dbReference>
<evidence type="ECO:0000256" key="1">
    <source>
        <dbReference type="SAM" id="Phobius"/>
    </source>
</evidence>
<evidence type="ECO:0000313" key="2">
    <source>
        <dbReference type="EMBL" id="KAG6600501.1"/>
    </source>
</evidence>
<accession>A0AAV6NPF6</accession>
<organism evidence="2 3">
    <name type="scientific">Cucurbita argyrosperma subsp. sororia</name>
    <dbReference type="NCBI Taxonomy" id="37648"/>
    <lineage>
        <taxon>Eukaryota</taxon>
        <taxon>Viridiplantae</taxon>
        <taxon>Streptophyta</taxon>
        <taxon>Embryophyta</taxon>
        <taxon>Tracheophyta</taxon>
        <taxon>Spermatophyta</taxon>
        <taxon>Magnoliopsida</taxon>
        <taxon>eudicotyledons</taxon>
        <taxon>Gunneridae</taxon>
        <taxon>Pentapetalae</taxon>
        <taxon>rosids</taxon>
        <taxon>fabids</taxon>
        <taxon>Cucurbitales</taxon>
        <taxon>Cucurbitaceae</taxon>
        <taxon>Cucurbiteae</taxon>
        <taxon>Cucurbita</taxon>
    </lineage>
</organism>